<feature type="domain" description="WxL" evidence="1">
    <location>
        <begin position="273"/>
        <end position="429"/>
    </location>
</feature>
<proteinExistence type="predicted"/>
<accession>A0A6J7E0G8</accession>
<sequence>MIKTARKNRLTQRIALVIVGVLAATGVMTMTQQAAQASTITVPFQCSFNAPALNAVYDLGISDYAVTMTSPLVVEYGTSFSATYSFPAINPNLPFDITGAQVRAEPKIDVRKQSGSILFAVSSSTGAVSTAATISAGGAISAPGPVSVIVPTTTSTGSTQNFDIGDKLELIPDEFKYVFTATDDANLAGATVDCQPQSTSTYATRTTVNQTPPASPVSSCTAQTAGSTGGAGCATEQVLFASVAGGVLTQRAYTNTTPTSGSTSGATANANNSATSVNLGTVQTPLTTATVTGHINDIEVTDTRGGTFGWSLTATINNFTGDSGNSLNKSALKATPSCSISTTSNAYDYTQPTPTLLTGFNASLVAPGQSAGSAAQSFAGTVSLCTKNTDENLVSQSTGGLYFVQSTIELTLPPFLAADRYTTTLTITLT</sequence>
<dbReference type="AlphaFoldDB" id="A0A6J7E0G8"/>
<protein>
    <submittedName>
        <fullName evidence="2">Unannotated protein</fullName>
    </submittedName>
</protein>
<reference evidence="2" key="1">
    <citation type="submission" date="2020-05" db="EMBL/GenBank/DDBJ databases">
        <authorList>
            <person name="Chiriac C."/>
            <person name="Salcher M."/>
            <person name="Ghai R."/>
            <person name="Kavagutti S V."/>
        </authorList>
    </citation>
    <scope>NUCLEOTIDE SEQUENCE</scope>
</reference>
<evidence type="ECO:0000259" key="1">
    <source>
        <dbReference type="Pfam" id="PF13731"/>
    </source>
</evidence>
<gene>
    <name evidence="2" type="ORF">UFOPK3401_00988</name>
</gene>
<evidence type="ECO:0000313" key="2">
    <source>
        <dbReference type="EMBL" id="CAB4874314.1"/>
    </source>
</evidence>
<organism evidence="2">
    <name type="scientific">freshwater metagenome</name>
    <dbReference type="NCBI Taxonomy" id="449393"/>
    <lineage>
        <taxon>unclassified sequences</taxon>
        <taxon>metagenomes</taxon>
        <taxon>ecological metagenomes</taxon>
    </lineage>
</organism>
<name>A0A6J7E0G8_9ZZZZ</name>
<dbReference type="EMBL" id="CAFBLM010000043">
    <property type="protein sequence ID" value="CAB4874314.1"/>
    <property type="molecule type" value="Genomic_DNA"/>
</dbReference>
<dbReference type="InterPro" id="IPR027994">
    <property type="entry name" value="WxL_dom"/>
</dbReference>
<dbReference type="Pfam" id="PF13731">
    <property type="entry name" value="WxL"/>
    <property type="match status" value="1"/>
</dbReference>